<evidence type="ECO:0000256" key="4">
    <source>
        <dbReference type="ARBA" id="ARBA00023140"/>
    </source>
</evidence>
<comment type="similarity">
    <text evidence="2">Belongs to the ATP-dependent AMP-binding enzyme family.</text>
</comment>
<dbReference type="InterPro" id="IPR045851">
    <property type="entry name" value="AMP-bd_C_sf"/>
</dbReference>
<dbReference type="InterPro" id="IPR025110">
    <property type="entry name" value="AMP-bd_C"/>
</dbReference>
<dbReference type="Pfam" id="PF00501">
    <property type="entry name" value="AMP-binding"/>
    <property type="match status" value="1"/>
</dbReference>
<dbReference type="Gene3D" id="3.30.300.30">
    <property type="match status" value="1"/>
</dbReference>
<proteinExistence type="inferred from homology"/>
<evidence type="ECO:0000313" key="8">
    <source>
        <dbReference type="Proteomes" id="UP001627154"/>
    </source>
</evidence>
<dbReference type="Proteomes" id="UP001627154">
    <property type="component" value="Unassembled WGS sequence"/>
</dbReference>
<keyword evidence="3" id="KW-0436">Ligase</keyword>
<evidence type="ECO:0000256" key="1">
    <source>
        <dbReference type="ARBA" id="ARBA00004275"/>
    </source>
</evidence>
<dbReference type="PANTHER" id="PTHR24096:SF149">
    <property type="entry name" value="AMP-BINDING DOMAIN-CONTAINING PROTEIN-RELATED"/>
    <property type="match status" value="1"/>
</dbReference>
<name>A0ABD2WQ36_9HYME</name>
<dbReference type="GO" id="GO:0005777">
    <property type="term" value="C:peroxisome"/>
    <property type="evidence" value="ECO:0007669"/>
    <property type="project" value="UniProtKB-SubCell"/>
</dbReference>
<evidence type="ECO:0000259" key="5">
    <source>
        <dbReference type="Pfam" id="PF00501"/>
    </source>
</evidence>
<evidence type="ECO:0000313" key="7">
    <source>
        <dbReference type="EMBL" id="KAL3394938.1"/>
    </source>
</evidence>
<gene>
    <name evidence="7" type="ORF">TKK_010924</name>
</gene>
<organism evidence="7 8">
    <name type="scientific">Trichogramma kaykai</name>
    <dbReference type="NCBI Taxonomy" id="54128"/>
    <lineage>
        <taxon>Eukaryota</taxon>
        <taxon>Metazoa</taxon>
        <taxon>Ecdysozoa</taxon>
        <taxon>Arthropoda</taxon>
        <taxon>Hexapoda</taxon>
        <taxon>Insecta</taxon>
        <taxon>Pterygota</taxon>
        <taxon>Neoptera</taxon>
        <taxon>Endopterygota</taxon>
        <taxon>Hymenoptera</taxon>
        <taxon>Apocrita</taxon>
        <taxon>Proctotrupomorpha</taxon>
        <taxon>Chalcidoidea</taxon>
        <taxon>Trichogrammatidae</taxon>
        <taxon>Trichogramma</taxon>
    </lineage>
</organism>
<feature type="domain" description="AMP-binding enzyme C-terminal" evidence="6">
    <location>
        <begin position="450"/>
        <end position="524"/>
    </location>
</feature>
<dbReference type="PANTHER" id="PTHR24096">
    <property type="entry name" value="LONG-CHAIN-FATTY-ACID--COA LIGASE"/>
    <property type="match status" value="1"/>
</dbReference>
<dbReference type="PROSITE" id="PS00455">
    <property type="entry name" value="AMP_BINDING"/>
    <property type="match status" value="1"/>
</dbReference>
<comment type="caution">
    <text evidence="7">The sequence shown here is derived from an EMBL/GenBank/DDBJ whole genome shotgun (WGS) entry which is preliminary data.</text>
</comment>
<dbReference type="AlphaFoldDB" id="A0ABD2WQ36"/>
<dbReference type="GO" id="GO:0016874">
    <property type="term" value="F:ligase activity"/>
    <property type="evidence" value="ECO:0007669"/>
    <property type="project" value="UniProtKB-KW"/>
</dbReference>
<dbReference type="InterPro" id="IPR042099">
    <property type="entry name" value="ANL_N_sf"/>
</dbReference>
<evidence type="ECO:0000259" key="6">
    <source>
        <dbReference type="Pfam" id="PF13193"/>
    </source>
</evidence>
<evidence type="ECO:0000256" key="2">
    <source>
        <dbReference type="ARBA" id="ARBA00006432"/>
    </source>
</evidence>
<dbReference type="InterPro" id="IPR000873">
    <property type="entry name" value="AMP-dep_synth/lig_dom"/>
</dbReference>
<dbReference type="EMBL" id="JBJJXI010000087">
    <property type="protein sequence ID" value="KAL3394938.1"/>
    <property type="molecule type" value="Genomic_DNA"/>
</dbReference>
<reference evidence="7 8" key="1">
    <citation type="journal article" date="2024" name="bioRxiv">
        <title>A reference genome for Trichogramma kaykai: A tiny desert-dwelling parasitoid wasp with competing sex-ratio distorters.</title>
        <authorList>
            <person name="Culotta J."/>
            <person name="Lindsey A.R."/>
        </authorList>
    </citation>
    <scope>NUCLEOTIDE SEQUENCE [LARGE SCALE GENOMIC DNA]</scope>
    <source>
        <strain evidence="7 8">KSX58</strain>
    </source>
</reference>
<dbReference type="Gene3D" id="3.40.50.12780">
    <property type="entry name" value="N-terminal domain of ligase-like"/>
    <property type="match status" value="1"/>
</dbReference>
<evidence type="ECO:0008006" key="9">
    <source>
        <dbReference type="Google" id="ProtNLM"/>
    </source>
</evidence>
<accession>A0ABD2WQ36</accession>
<keyword evidence="8" id="KW-1185">Reference proteome</keyword>
<dbReference type="Pfam" id="PF13193">
    <property type="entry name" value="AMP-binding_C"/>
    <property type="match status" value="1"/>
</dbReference>
<comment type="subcellular location">
    <subcellularLocation>
        <location evidence="1">Peroxisome</location>
    </subcellularLocation>
</comment>
<feature type="domain" description="AMP-dependent synthetase/ligase" evidence="5">
    <location>
        <begin position="40"/>
        <end position="398"/>
    </location>
</feature>
<dbReference type="SUPFAM" id="SSF56801">
    <property type="entry name" value="Acetyl-CoA synthetase-like"/>
    <property type="match status" value="1"/>
</dbReference>
<evidence type="ECO:0000256" key="3">
    <source>
        <dbReference type="ARBA" id="ARBA00022598"/>
    </source>
</evidence>
<keyword evidence="4" id="KW-0576">Peroxisome</keyword>
<dbReference type="InterPro" id="IPR020845">
    <property type="entry name" value="AMP-binding_CS"/>
</dbReference>
<sequence length="541" mass="60001">MIVELPNKSEPNITIENNVIKGADANYRNIDGDFGDAIFRTLKSKPDHVAQIEAETGKKTTFGELLDSSVRCALWMKKQGIGPKDIVVYCTYPRPDTEVPVLATFFVGATYNGWSHQIALKSARYFLKFFEPKVIFAHGGAVDVLLEAIRLEGVQTRVIVYGRDPRCQSLQDILLESTSEEVAAFAPRPADPADTAIIVLSSGSTGNPKGIQHSYGNVMRMIVTFGYDPLDGVVMWYSTPLWITYFGFLCRQLFSYGTRIIHSSFHLEETCAVIEKYKVEVVFLTPTQITLLCKSDILQKYDLKSLKRVLVGGSKMHEGIFAEFKSRIPQAKVLQVFGMSEIGCGTAQLKSSRNSSSVGYLMDGLQMKVKDLQSGESLGPNKSGEICFKGTSLMTGYYKNPEATKDAFDEDGWFLTGDIGYYDENGEVYIVERIKEMIKCRNYAISPSDIEQLLHTHPGVMEAAVVPMPHEIDIERPIAFVIKAPGSNVTEEELVTLSAINGENEKLTGGVIFLEKLPKTDTGKIMRPYLKEKAKALAGNN</sequence>
<protein>
    <recommendedName>
        <fullName evidence="9">Luciferin 4-monooxygenase</fullName>
    </recommendedName>
</protein>